<dbReference type="Gene3D" id="2.60.120.200">
    <property type="match status" value="1"/>
</dbReference>
<evidence type="ECO:0000259" key="8">
    <source>
        <dbReference type="PROSITE" id="PS51828"/>
    </source>
</evidence>
<dbReference type="Gene3D" id="3.10.100.10">
    <property type="entry name" value="Mannose-Binding Protein A, subunit A"/>
    <property type="match status" value="1"/>
</dbReference>
<feature type="disulfide bond" evidence="6">
    <location>
        <begin position="361"/>
        <end position="379"/>
    </location>
</feature>
<dbReference type="SUPFAM" id="SSF49899">
    <property type="entry name" value="Concanavalin A-like lectins/glucanases"/>
    <property type="match status" value="1"/>
</dbReference>
<feature type="domain" description="Pentraxin (PTX)" evidence="8">
    <location>
        <begin position="1"/>
        <end position="138"/>
    </location>
</feature>
<dbReference type="PROSITE" id="PS01209">
    <property type="entry name" value="LDLRA_1"/>
    <property type="match status" value="1"/>
</dbReference>
<dbReference type="InterPro" id="IPR002172">
    <property type="entry name" value="LDrepeatLR_classA_rpt"/>
</dbReference>
<organism evidence="9 10">
    <name type="scientific">Penaeus vannamei</name>
    <name type="common">Whiteleg shrimp</name>
    <name type="synonym">Litopenaeus vannamei</name>
    <dbReference type="NCBI Taxonomy" id="6689"/>
    <lineage>
        <taxon>Eukaryota</taxon>
        <taxon>Metazoa</taxon>
        <taxon>Ecdysozoa</taxon>
        <taxon>Arthropoda</taxon>
        <taxon>Crustacea</taxon>
        <taxon>Multicrustacea</taxon>
        <taxon>Malacostraca</taxon>
        <taxon>Eumalacostraca</taxon>
        <taxon>Eucarida</taxon>
        <taxon>Decapoda</taxon>
        <taxon>Dendrobranchiata</taxon>
        <taxon>Penaeoidea</taxon>
        <taxon>Penaeidae</taxon>
        <taxon>Penaeus</taxon>
    </lineage>
</organism>
<reference evidence="9 10" key="2">
    <citation type="submission" date="2019-01" db="EMBL/GenBank/DDBJ databases">
        <title>The decoding of complex shrimp genome reveals the adaptation for benthos swimmer, frequently molting mechanism and breeding impact on genome.</title>
        <authorList>
            <person name="Sun Y."/>
            <person name="Gao Y."/>
            <person name="Yu Y."/>
        </authorList>
    </citation>
    <scope>NUCLEOTIDE SEQUENCE [LARGE SCALE GENOMIC DNA]</scope>
    <source>
        <tissue evidence="9">Muscle</tissue>
    </source>
</reference>
<keyword evidence="3" id="KW-0106">Calcium</keyword>
<feature type="disulfide bond" evidence="6">
    <location>
        <begin position="354"/>
        <end position="366"/>
    </location>
</feature>
<feature type="disulfide bond" evidence="6">
    <location>
        <begin position="373"/>
        <end position="388"/>
    </location>
</feature>
<dbReference type="Pfam" id="PF13385">
    <property type="entry name" value="Laminin_G_3"/>
    <property type="match status" value="1"/>
</dbReference>
<dbReference type="InterPro" id="IPR013320">
    <property type="entry name" value="ConA-like_dom_sf"/>
</dbReference>
<dbReference type="InterPro" id="IPR023415">
    <property type="entry name" value="LDLR_class-A_CS"/>
</dbReference>
<evidence type="ECO:0000256" key="4">
    <source>
        <dbReference type="ARBA" id="ARBA00023157"/>
    </source>
</evidence>
<comment type="caution">
    <text evidence="9">The sequence shown here is derived from an EMBL/GenBank/DDBJ whole genome shotgun (WGS) entry which is preliminary data.</text>
</comment>
<name>A0A3R7NKI7_PENVA</name>
<gene>
    <name evidence="9" type="ORF">C7M84_021612</name>
</gene>
<protein>
    <submittedName>
        <fullName evidence="9">Putative transcription activator BRG1</fullName>
    </submittedName>
</protein>
<dbReference type="Gene3D" id="4.10.400.10">
    <property type="entry name" value="Low-density Lipoprotein Receptor"/>
    <property type="match status" value="1"/>
</dbReference>
<dbReference type="PROSITE" id="PS50068">
    <property type="entry name" value="LDLRA_2"/>
    <property type="match status" value="1"/>
</dbReference>
<evidence type="ECO:0000256" key="6">
    <source>
        <dbReference type="PROSITE-ProRule" id="PRU00124"/>
    </source>
</evidence>
<evidence type="ECO:0000313" key="9">
    <source>
        <dbReference type="EMBL" id="ROT60793.1"/>
    </source>
</evidence>
<evidence type="ECO:0000313" key="10">
    <source>
        <dbReference type="Proteomes" id="UP000283509"/>
    </source>
</evidence>
<dbReference type="SUPFAM" id="SSF56436">
    <property type="entry name" value="C-type lectin-like"/>
    <property type="match status" value="1"/>
</dbReference>
<evidence type="ECO:0000256" key="3">
    <source>
        <dbReference type="ARBA" id="ARBA00022837"/>
    </source>
</evidence>
<dbReference type="EMBL" id="QCYY01004557">
    <property type="protein sequence ID" value="ROT60793.1"/>
    <property type="molecule type" value="Genomic_DNA"/>
</dbReference>
<accession>A0A3R7NKI7</accession>
<dbReference type="SUPFAM" id="SSF57424">
    <property type="entry name" value="LDL receptor-like module"/>
    <property type="match status" value="1"/>
</dbReference>
<dbReference type="InterPro" id="IPR001759">
    <property type="entry name" value="PTX_dom"/>
</dbReference>
<sequence length="398" mass="45444">LSVEKLRVVVMYQYKYYLLSSWLRPHHWYFVCVIYDAAENQFQFWIDGELLGTKVLTSTDVTPASDLTVGYIDPFFFVNSSLIGNVTQFNIWSRMLTPQEVEDFSLCRGSPAGDVIAWRREWEFRNASRHEVELRNLCHPKMSRLFRVFPPMTFLEGAYLCESLGGLIPTPTNLSQVTLMVAQAQALIPTCKVMWAGVTEDSTEGEWRFHSDGRLAPELPWAVDEPNGLHYENCGGFEAEGVVDDQCHGSRCPSCFLASEVFLTLRGSCETFVHNMKFLMTEEGDERTFVGYGDYRIVNNGTTWVWEDESAKEKVASLLPSVYNYPMGRRLWQLERPMCGQPSGEARTLLFSVCRPGEFSCDDGTCVPLDVRCDLKYDCRDHTDESNCSLVRLPSDYK</sequence>
<comment type="cofactor">
    <cofactor evidence="1">
        <name>Ca(2+)</name>
        <dbReference type="ChEBI" id="CHEBI:29108"/>
    </cofactor>
</comment>
<dbReference type="InterPro" id="IPR036055">
    <property type="entry name" value="LDL_receptor-like_sf"/>
</dbReference>
<dbReference type="Pfam" id="PF00057">
    <property type="entry name" value="Ldl_recept_a"/>
    <property type="match status" value="1"/>
</dbReference>
<dbReference type="PANTHER" id="PTHR19277">
    <property type="entry name" value="PENTRAXIN"/>
    <property type="match status" value="1"/>
</dbReference>
<dbReference type="Proteomes" id="UP000283509">
    <property type="component" value="Unassembled WGS sequence"/>
</dbReference>
<dbReference type="GO" id="GO:0046872">
    <property type="term" value="F:metal ion binding"/>
    <property type="evidence" value="ECO:0007669"/>
    <property type="project" value="UniProtKB-KW"/>
</dbReference>
<keyword evidence="5" id="KW-0325">Glycoprotein</keyword>
<keyword evidence="4 6" id="KW-1015">Disulfide bond</keyword>
<feature type="non-terminal residue" evidence="9">
    <location>
        <position position="398"/>
    </location>
</feature>
<dbReference type="InterPro" id="IPR016186">
    <property type="entry name" value="C-type_lectin-like/link_sf"/>
</dbReference>
<evidence type="ECO:0000256" key="5">
    <source>
        <dbReference type="ARBA" id="ARBA00023180"/>
    </source>
</evidence>
<dbReference type="CDD" id="cd00112">
    <property type="entry name" value="LDLa"/>
    <property type="match status" value="1"/>
</dbReference>
<dbReference type="SMART" id="SM00192">
    <property type="entry name" value="LDLa"/>
    <property type="match status" value="1"/>
</dbReference>
<dbReference type="InterPro" id="IPR016187">
    <property type="entry name" value="CTDL_fold"/>
</dbReference>
<dbReference type="PROSITE" id="PS51828">
    <property type="entry name" value="PTX_2"/>
    <property type="match status" value="1"/>
</dbReference>
<evidence type="ECO:0000256" key="2">
    <source>
        <dbReference type="ARBA" id="ARBA00022723"/>
    </source>
</evidence>
<evidence type="ECO:0000256" key="7">
    <source>
        <dbReference type="PROSITE-ProRule" id="PRU01172"/>
    </source>
</evidence>
<evidence type="ECO:0000256" key="1">
    <source>
        <dbReference type="ARBA" id="ARBA00001913"/>
    </source>
</evidence>
<dbReference type="PANTHER" id="PTHR19277:SF125">
    <property type="entry name" value="B6"/>
    <property type="match status" value="1"/>
</dbReference>
<reference evidence="9 10" key="1">
    <citation type="submission" date="2018-04" db="EMBL/GenBank/DDBJ databases">
        <authorList>
            <person name="Zhang X."/>
            <person name="Yuan J."/>
            <person name="Li F."/>
            <person name="Xiang J."/>
        </authorList>
    </citation>
    <scope>NUCLEOTIDE SEQUENCE [LARGE SCALE GENOMIC DNA]</scope>
    <source>
        <tissue evidence="9">Muscle</tissue>
    </source>
</reference>
<comment type="caution">
    <text evidence="7">Lacks conserved residue(s) required for the propagation of feature annotation.</text>
</comment>
<keyword evidence="2" id="KW-0479">Metal-binding</keyword>
<proteinExistence type="predicted"/>
<keyword evidence="10" id="KW-1185">Reference proteome</keyword>
<dbReference type="InterPro" id="IPR051360">
    <property type="entry name" value="Neuronal_Pentraxin_Related"/>
</dbReference>
<dbReference type="AlphaFoldDB" id="A0A3R7NKI7"/>
<feature type="non-terminal residue" evidence="9">
    <location>
        <position position="1"/>
    </location>
</feature>